<sequence>MNQILKLTSMIFLFFTMNLVAQDTSNSLSALTQDKEGVKSKRVSSYDETGKNSDYKGPIKPGEFFTLCDIKGTGIINHIWITISPTADEMSRNDVVLRMYWDGSETPSVESPIGAFFGQGWEESYDFSSLPLSAGPKNGAALVSYFQMPFHKSARIEIENQSDTEIDAFYYYVDYIEVDKLPNNTLYFHAWYNHELTKSLPDGENEWGLLGESRANSSVQDNYLIMETKGKGHFVGVNYYVNSPTPMWYGEGDDMMYIDGESSPSLHGTGTEDYFNTSWCPKVPFSHPYFGYPRVNGDIGWLGRTHVYRYHITDPIHFDSSFKFTIEHGHNNNLTLDLASVAYWYQDKPFTEFPKLQDKEERKPMPIPSAQDIHIWRDAWRKSKGYERQLWGNERE</sequence>
<evidence type="ECO:0000256" key="1">
    <source>
        <dbReference type="SAM" id="SignalP"/>
    </source>
</evidence>
<dbReference type="AlphaFoldDB" id="A0A2N3HI10"/>
<evidence type="ECO:0000313" key="3">
    <source>
        <dbReference type="Proteomes" id="UP000233435"/>
    </source>
</evidence>
<dbReference type="Pfam" id="PF11175">
    <property type="entry name" value="DUF2961"/>
    <property type="match status" value="1"/>
</dbReference>
<gene>
    <name evidence="2" type="ORF">CSW08_13645</name>
</gene>
<dbReference type="Proteomes" id="UP000233435">
    <property type="component" value="Unassembled WGS sequence"/>
</dbReference>
<feature type="signal peptide" evidence="1">
    <location>
        <begin position="1"/>
        <end position="21"/>
    </location>
</feature>
<dbReference type="Gene3D" id="2.60.120.1390">
    <property type="match status" value="1"/>
</dbReference>
<reference evidence="2 3" key="1">
    <citation type="submission" date="2017-12" db="EMBL/GenBank/DDBJ databases">
        <title>Confluentibacter flavum sp. nov., isolated from the saline lake.</title>
        <authorList>
            <person name="Yu L."/>
        </authorList>
    </citation>
    <scope>NUCLEOTIDE SEQUENCE [LARGE SCALE GENOMIC DNA]</scope>
    <source>
        <strain evidence="2 3">3B</strain>
    </source>
</reference>
<dbReference type="InterPro" id="IPR021345">
    <property type="entry name" value="DUF2961"/>
</dbReference>
<evidence type="ECO:0000313" key="2">
    <source>
        <dbReference type="EMBL" id="PKQ44448.1"/>
    </source>
</evidence>
<proteinExistence type="predicted"/>
<keyword evidence="1" id="KW-0732">Signal</keyword>
<keyword evidence="3" id="KW-1185">Reference proteome</keyword>
<dbReference type="OrthoDB" id="2518538at2"/>
<organism evidence="2 3">
    <name type="scientific">Confluentibacter flavum</name>
    <dbReference type="NCBI Taxonomy" id="1909700"/>
    <lineage>
        <taxon>Bacteria</taxon>
        <taxon>Pseudomonadati</taxon>
        <taxon>Bacteroidota</taxon>
        <taxon>Flavobacteriia</taxon>
        <taxon>Flavobacteriales</taxon>
        <taxon>Flavobacteriaceae</taxon>
        <taxon>Confluentibacter</taxon>
    </lineage>
</organism>
<dbReference type="EMBL" id="PJEO01000050">
    <property type="protein sequence ID" value="PKQ44448.1"/>
    <property type="molecule type" value="Genomic_DNA"/>
</dbReference>
<evidence type="ECO:0008006" key="4">
    <source>
        <dbReference type="Google" id="ProtNLM"/>
    </source>
</evidence>
<name>A0A2N3HI10_9FLAO</name>
<accession>A0A2N3HI10</accession>
<protein>
    <recommendedName>
        <fullName evidence="4">DUF2961 domain-containing protein</fullName>
    </recommendedName>
</protein>
<feature type="chain" id="PRO_5014639055" description="DUF2961 domain-containing protein" evidence="1">
    <location>
        <begin position="22"/>
        <end position="396"/>
    </location>
</feature>
<comment type="caution">
    <text evidence="2">The sequence shown here is derived from an EMBL/GenBank/DDBJ whole genome shotgun (WGS) entry which is preliminary data.</text>
</comment>